<dbReference type="EMBL" id="CAAALY010077243">
    <property type="protein sequence ID" value="VEL25969.1"/>
    <property type="molecule type" value="Genomic_DNA"/>
</dbReference>
<evidence type="ECO:0000313" key="1">
    <source>
        <dbReference type="EMBL" id="VEL25969.1"/>
    </source>
</evidence>
<gene>
    <name evidence="1" type="ORF">PXEA_LOCUS19409</name>
</gene>
<proteinExistence type="predicted"/>
<protein>
    <submittedName>
        <fullName evidence="1">Uncharacterized protein</fullName>
    </submittedName>
</protein>
<comment type="caution">
    <text evidence="1">The sequence shown here is derived from an EMBL/GenBank/DDBJ whole genome shotgun (WGS) entry which is preliminary data.</text>
</comment>
<name>A0A448X287_9PLAT</name>
<evidence type="ECO:0000313" key="2">
    <source>
        <dbReference type="Proteomes" id="UP000784294"/>
    </source>
</evidence>
<keyword evidence="2" id="KW-1185">Reference proteome</keyword>
<organism evidence="1 2">
    <name type="scientific">Protopolystoma xenopodis</name>
    <dbReference type="NCBI Taxonomy" id="117903"/>
    <lineage>
        <taxon>Eukaryota</taxon>
        <taxon>Metazoa</taxon>
        <taxon>Spiralia</taxon>
        <taxon>Lophotrochozoa</taxon>
        <taxon>Platyhelminthes</taxon>
        <taxon>Monogenea</taxon>
        <taxon>Polyopisthocotylea</taxon>
        <taxon>Polystomatidea</taxon>
        <taxon>Polystomatidae</taxon>
        <taxon>Protopolystoma</taxon>
    </lineage>
</organism>
<reference evidence="1" key="1">
    <citation type="submission" date="2018-11" db="EMBL/GenBank/DDBJ databases">
        <authorList>
            <consortium name="Pathogen Informatics"/>
        </authorList>
    </citation>
    <scope>NUCLEOTIDE SEQUENCE</scope>
</reference>
<accession>A0A448X287</accession>
<dbReference type="Proteomes" id="UP000784294">
    <property type="component" value="Unassembled WGS sequence"/>
</dbReference>
<sequence>MAVFNRFLPDKNTVIGNGVSGEAIETSNDDDFPYLPAVGGSDSNAHTCRDLVRPNLQSHNLVPRDADNAPAPITALSGEDCRVESVRQDPEDILTTRKSLHRLNRGCCSQGRSKRVPEEVFLVSARG</sequence>
<dbReference type="AlphaFoldDB" id="A0A448X287"/>